<evidence type="ECO:0000313" key="1">
    <source>
        <dbReference type="EMBL" id="PPA70038.1"/>
    </source>
</evidence>
<protein>
    <submittedName>
        <fullName evidence="1">Phage head-tail adapter protein</fullName>
    </submittedName>
</protein>
<proteinExistence type="predicted"/>
<comment type="caution">
    <text evidence="1">The sequence shown here is derived from an EMBL/GenBank/DDBJ whole genome shotgun (WGS) entry which is preliminary data.</text>
</comment>
<dbReference type="EMBL" id="PREZ01000004">
    <property type="protein sequence ID" value="PPA70038.1"/>
    <property type="molecule type" value="Genomic_DNA"/>
</dbReference>
<dbReference type="OrthoDB" id="2736471at2"/>
<dbReference type="NCBIfam" id="TIGR01563">
    <property type="entry name" value="gp16_SPP1"/>
    <property type="match status" value="1"/>
</dbReference>
<dbReference type="InterPro" id="IPR008767">
    <property type="entry name" value="Phage_SPP1_head-tail_adaptor"/>
</dbReference>
<gene>
    <name evidence="1" type="ORF">C4B60_10610</name>
</gene>
<sequence>MIGLEEFPHEVIIQVHTEPVSDGGGGYLPGTGGWMNVDTDDFFGFLDTPTSREIYEAHQLQHPFDRNLYYPYRTDITPKMRVVCEGDIYEIVSKPMDQGGQNEIMKVPLRLVSPGG</sequence>
<evidence type="ECO:0000313" key="2">
    <source>
        <dbReference type="Proteomes" id="UP000239047"/>
    </source>
</evidence>
<dbReference type="AlphaFoldDB" id="A0A2S5GAL9"/>
<organism evidence="1 2">
    <name type="scientific">Jeotgalibacillus proteolyticus</name>
    <dbReference type="NCBI Taxonomy" id="2082395"/>
    <lineage>
        <taxon>Bacteria</taxon>
        <taxon>Bacillati</taxon>
        <taxon>Bacillota</taxon>
        <taxon>Bacilli</taxon>
        <taxon>Bacillales</taxon>
        <taxon>Caryophanaceae</taxon>
        <taxon>Jeotgalibacillus</taxon>
    </lineage>
</organism>
<name>A0A2S5GAL9_9BACL</name>
<dbReference type="Gene3D" id="2.40.10.270">
    <property type="entry name" value="Bacteriophage SPP1 head-tail adaptor protein"/>
    <property type="match status" value="1"/>
</dbReference>
<keyword evidence="2" id="KW-1185">Reference proteome</keyword>
<accession>A0A2S5GAL9</accession>
<dbReference type="Proteomes" id="UP000239047">
    <property type="component" value="Unassembled WGS sequence"/>
</dbReference>
<dbReference type="InterPro" id="IPR038666">
    <property type="entry name" value="SSP1_head-tail_sf"/>
</dbReference>
<reference evidence="1 2" key="1">
    <citation type="submission" date="2018-02" db="EMBL/GenBank/DDBJ databases">
        <title>Jeotgalibacillus proteolyticum sp. nov. a protease producing bacterium isolated from ocean sediments of Laizhou Bay.</title>
        <authorList>
            <person name="Li Y."/>
        </authorList>
    </citation>
    <scope>NUCLEOTIDE SEQUENCE [LARGE SCALE GENOMIC DNA]</scope>
    <source>
        <strain evidence="1 2">22-7</strain>
    </source>
</reference>